<gene>
    <name evidence="1" type="ORF">CS063_11050</name>
</gene>
<evidence type="ECO:0000313" key="2">
    <source>
        <dbReference type="Proteomes" id="UP000224460"/>
    </source>
</evidence>
<reference evidence="1" key="1">
    <citation type="submission" date="2017-10" db="EMBL/GenBank/DDBJ databases">
        <title>Genome sequence of cellulolytic Lachnospiraceae bacterium XHS1971 isolated from hotspring sediment.</title>
        <authorList>
            <person name="Vasudevan G."/>
            <person name="Joshi A.J."/>
            <person name="Hivarkar S."/>
            <person name="Lanjekar V.B."/>
            <person name="Dhakephalkar P.K."/>
            <person name="Dagar S."/>
        </authorList>
    </citation>
    <scope>NUCLEOTIDE SEQUENCE</scope>
    <source>
        <strain evidence="1">XHS1971</strain>
    </source>
</reference>
<evidence type="ECO:0000313" key="1">
    <source>
        <dbReference type="EMBL" id="PHV70407.1"/>
    </source>
</evidence>
<protein>
    <submittedName>
        <fullName evidence="1">Mannonate oxidoreductase</fullName>
    </submittedName>
</protein>
<dbReference type="EMBL" id="PEDL01000011">
    <property type="protein sequence ID" value="PHV70407.1"/>
    <property type="molecule type" value="Genomic_DNA"/>
</dbReference>
<sequence>MNNHTLEKLQYNELKESIKSYCTSSLGKKLIDRLSPVGNKGIVKKRLQETTEAKALLAYSGSIPLQGIVHIGGLLEKIEKDMILDAEELSHVATFLRGCKKIKTYMKDKEFYAPTLQSYSLGIQELPHVGEEIERAIRNNKVDDSASSELKKIRRHLLLTEAEVEEKLDKFLKNPHHKSYIQEFFISRRQGRLTIPIKAAYKNKIEGTVVESSNKTVFIEPQVVSKSAASLLTLRVEEEIEIYKVLSYLTGLIYDNLMALKSNVEIMGEYDMIFAKGKYSQAIDGISPKLNDYGKIHLVEGKHPLLQGRVIPLDLEIGTGFRSLIITGPNAGGKTLVLKTIGLMTLAIQSGFHIAAKEGTEFSVFDKVFVDIGDDQSITNSLSTFSSHVKNLASIIKETDKQTLLLFDEIGSGTEPSEGAALAIAILEELYHRGAITLATTHYNEIKNFSQGHPDFENAAMKFNPETLEPLYKLIIGKSGESNALWISRKMGVEDKILKKAKMYMETKDYGKELVALGRIRTRQAEIAIEGRVTPEDKNFQKGDRVYLTEYKDYGLIYIGIDEHNNCQVFFKGEIIEVHQRQLRLSLKAKDLYPPDYDLDSLFISFRERKLEKDIARGSKKVLKKIRKYGKVGDDSILP</sequence>
<proteinExistence type="predicted"/>
<accession>A0AC61DBL4</accession>
<organism evidence="1 2">
    <name type="scientific">Sporanaerobium hydrogeniformans</name>
    <dbReference type="NCBI Taxonomy" id="3072179"/>
    <lineage>
        <taxon>Bacteria</taxon>
        <taxon>Bacillati</taxon>
        <taxon>Bacillota</taxon>
        <taxon>Clostridia</taxon>
        <taxon>Lachnospirales</taxon>
        <taxon>Lachnospiraceae</taxon>
        <taxon>Sporanaerobium</taxon>
    </lineage>
</organism>
<dbReference type="Proteomes" id="UP000224460">
    <property type="component" value="Unassembled WGS sequence"/>
</dbReference>
<comment type="caution">
    <text evidence="1">The sequence shown here is derived from an EMBL/GenBank/DDBJ whole genome shotgun (WGS) entry which is preliminary data.</text>
</comment>
<keyword evidence="2" id="KW-1185">Reference proteome</keyword>
<name>A0AC61DBL4_9FIRM</name>